<sequence>MDESSAAYERCRNSETPNAEFLRNFKFLLATNDHDRARVFTLRHRVFCEELGFFSLDLTDRLEQDAFDANSLHCLVEHRNTGLAIGCLRVVMGNDFTGRISTLPVEKHCRDLGVAINLDLNEINRESLCEISRVAIPRFFRSGGKDESLATELERWVFGQHDRQDFFMTGVALNLCATALSGISERYHVLAMIEPRFQRLLARVGLRFEQVSPTVELLGLRAAFYINQQRAEVELSNTVRPLYEALRDDLKAQYAREGGNTQLGDFR</sequence>
<evidence type="ECO:0000313" key="1">
    <source>
        <dbReference type="EMBL" id="OLO06167.1"/>
    </source>
</evidence>
<protein>
    <recommendedName>
        <fullName evidence="3">PEP-CTERM/exosortase system-associated acyltransferase</fullName>
    </recommendedName>
</protein>
<dbReference type="InterPro" id="IPR016181">
    <property type="entry name" value="Acyl_CoA_acyltransferase"/>
</dbReference>
<dbReference type="Pfam" id="PF13444">
    <property type="entry name" value="Acetyltransf_5"/>
    <property type="match status" value="1"/>
</dbReference>
<dbReference type="RefSeq" id="WP_075568336.1">
    <property type="nucleotide sequence ID" value="NZ_MSDO01000001.1"/>
</dbReference>
<organism evidence="1 2">
    <name type="scientific">Salinicola socius</name>
    <dbReference type="NCBI Taxonomy" id="404433"/>
    <lineage>
        <taxon>Bacteria</taxon>
        <taxon>Pseudomonadati</taxon>
        <taxon>Pseudomonadota</taxon>
        <taxon>Gammaproteobacteria</taxon>
        <taxon>Oceanospirillales</taxon>
        <taxon>Halomonadaceae</taxon>
        <taxon>Salinicola</taxon>
    </lineage>
</organism>
<proteinExistence type="predicted"/>
<dbReference type="SUPFAM" id="SSF55729">
    <property type="entry name" value="Acyl-CoA N-acyltransferases (Nat)"/>
    <property type="match status" value="1"/>
</dbReference>
<dbReference type="AlphaFoldDB" id="A0A1Q8SXJ9"/>
<dbReference type="InterPro" id="IPR022484">
    <property type="entry name" value="PEP-CTERM/exosrtase_acylTfrase"/>
</dbReference>
<name>A0A1Q8SXJ9_9GAMM</name>
<dbReference type="Proteomes" id="UP000186878">
    <property type="component" value="Unassembled WGS sequence"/>
</dbReference>
<comment type="caution">
    <text evidence="1">The sequence shown here is derived from an EMBL/GenBank/DDBJ whole genome shotgun (WGS) entry which is preliminary data.</text>
</comment>
<keyword evidence="2" id="KW-1185">Reference proteome</keyword>
<dbReference type="Gene3D" id="3.40.630.30">
    <property type="match status" value="1"/>
</dbReference>
<gene>
    <name evidence="1" type="ORF">BTW07_01340</name>
</gene>
<evidence type="ECO:0008006" key="3">
    <source>
        <dbReference type="Google" id="ProtNLM"/>
    </source>
</evidence>
<reference evidence="1 2" key="1">
    <citation type="submission" date="2016-12" db="EMBL/GenBank/DDBJ databases">
        <title>Draft genome sequences of strains Salinicola socius SMB35, Salinicola sp. MH3R3-1 and Chromohalobacter sp. SMB17 from the Verkhnekamsk potash mining region of Russia.</title>
        <authorList>
            <person name="Mavrodi D.V."/>
            <person name="Olsson B.E."/>
            <person name="Korsakova E.S."/>
            <person name="Pyankova A."/>
            <person name="Mavrodi O.V."/>
            <person name="Plotnikova E.G."/>
        </authorList>
    </citation>
    <scope>NUCLEOTIDE SEQUENCE [LARGE SCALE GENOMIC DNA]</scope>
    <source>
        <strain evidence="1 2">SMB35</strain>
    </source>
</reference>
<dbReference type="EMBL" id="MSDO01000001">
    <property type="protein sequence ID" value="OLO06167.1"/>
    <property type="molecule type" value="Genomic_DNA"/>
</dbReference>
<dbReference type="STRING" id="404433.BTW07_01340"/>
<dbReference type="OrthoDB" id="582214at2"/>
<evidence type="ECO:0000313" key="2">
    <source>
        <dbReference type="Proteomes" id="UP000186878"/>
    </source>
</evidence>
<dbReference type="NCBIfam" id="TIGR03694">
    <property type="entry name" value="exosort_acyl"/>
    <property type="match status" value="1"/>
</dbReference>
<accession>A0A1Q8SXJ9</accession>